<accession>A0A1F6SVQ7</accession>
<dbReference type="EMBL" id="MFSR01000109">
    <property type="protein sequence ID" value="OGI37038.1"/>
    <property type="molecule type" value="Genomic_DNA"/>
</dbReference>
<comment type="caution">
    <text evidence="2">The sequence shown here is derived from an EMBL/GenBank/DDBJ whole genome shotgun (WGS) entry which is preliminary data.</text>
</comment>
<evidence type="ECO:0000313" key="2">
    <source>
        <dbReference type="EMBL" id="OGI37038.1"/>
    </source>
</evidence>
<organism evidence="2 3">
    <name type="scientific">Candidatus Muproteobacteria bacterium RBG_16_64_10</name>
    <dbReference type="NCBI Taxonomy" id="1817757"/>
    <lineage>
        <taxon>Bacteria</taxon>
        <taxon>Pseudomonadati</taxon>
        <taxon>Pseudomonadota</taxon>
        <taxon>Candidatus Muproteobacteria</taxon>
    </lineage>
</organism>
<protein>
    <submittedName>
        <fullName evidence="2">Uncharacterized protein</fullName>
    </submittedName>
</protein>
<gene>
    <name evidence="2" type="ORF">A2V91_05750</name>
</gene>
<feature type="compositionally biased region" description="Low complexity" evidence="1">
    <location>
        <begin position="10"/>
        <end position="21"/>
    </location>
</feature>
<evidence type="ECO:0000256" key="1">
    <source>
        <dbReference type="SAM" id="MobiDB-lite"/>
    </source>
</evidence>
<evidence type="ECO:0000313" key="3">
    <source>
        <dbReference type="Proteomes" id="UP000179334"/>
    </source>
</evidence>
<feature type="region of interest" description="Disordered" evidence="1">
    <location>
        <begin position="1"/>
        <end position="25"/>
    </location>
</feature>
<reference evidence="2 3" key="1">
    <citation type="journal article" date="2016" name="Nat. Commun.">
        <title>Thousands of microbial genomes shed light on interconnected biogeochemical processes in an aquifer system.</title>
        <authorList>
            <person name="Anantharaman K."/>
            <person name="Brown C.T."/>
            <person name="Hug L.A."/>
            <person name="Sharon I."/>
            <person name="Castelle C.J."/>
            <person name="Probst A.J."/>
            <person name="Thomas B.C."/>
            <person name="Singh A."/>
            <person name="Wilkins M.J."/>
            <person name="Karaoz U."/>
            <person name="Brodie E.L."/>
            <person name="Williams K.H."/>
            <person name="Hubbard S.S."/>
            <person name="Banfield J.F."/>
        </authorList>
    </citation>
    <scope>NUCLEOTIDE SEQUENCE [LARGE SCALE GENOMIC DNA]</scope>
</reference>
<dbReference type="Proteomes" id="UP000179334">
    <property type="component" value="Unassembled WGS sequence"/>
</dbReference>
<name>A0A1F6SVQ7_9PROT</name>
<sequence length="343" mass="37323">MQRREKPEGAAAAAPSIPAHPAKGKYQGKDFTVAEAIVESGTLILRPGDGAFEVRVVAPAADRWMLPAGKKINLAKASGPSAPRVEIVTRAADGKPTEDKHNAQYTLLLEYGALKDGKLGGKLFLDVPAAKLSAGGTFEAKAGGFHIVDGKPDLSADSPDTLEYLTLLEILKAGPDQELKNAVLRVLPPHTESDTPSGYVEASYALGDAAPVTRRFQFAKLKDTWQIKGELRVDQIDEAHPIKKPTAKDKPEVMLTYLSAVKLEKDLNNKFKKKGIFVDSYSTRHNPKSKLGQCEVTYRIEGNDTPVTVAYLFALKGNGWALTRQLGDKERLNADNVRVEKRK</sequence>
<proteinExistence type="predicted"/>
<dbReference type="AlphaFoldDB" id="A0A1F6SVQ7"/>